<dbReference type="CDD" id="cd20557">
    <property type="entry name" value="CYCLIN_ScPCL1-like"/>
    <property type="match status" value="1"/>
</dbReference>
<feature type="compositionally biased region" description="Low complexity" evidence="1">
    <location>
        <begin position="469"/>
        <end position="483"/>
    </location>
</feature>
<dbReference type="AlphaFoldDB" id="A0A2P7YF53"/>
<feature type="region of interest" description="Disordered" evidence="1">
    <location>
        <begin position="16"/>
        <end position="60"/>
    </location>
</feature>
<keyword evidence="3" id="KW-1185">Reference proteome</keyword>
<gene>
    <name evidence="2" type="ORF">B9Z65_8900</name>
</gene>
<comment type="caution">
    <text evidence="2">The sequence shown here is derived from an EMBL/GenBank/DDBJ whole genome shotgun (WGS) entry which is preliminary data.</text>
</comment>
<evidence type="ECO:0000313" key="3">
    <source>
        <dbReference type="Proteomes" id="UP000243723"/>
    </source>
</evidence>
<dbReference type="InterPro" id="IPR013922">
    <property type="entry name" value="Cyclin_PHO80-like"/>
</dbReference>
<feature type="compositionally biased region" description="Low complexity" evidence="1">
    <location>
        <begin position="27"/>
        <end position="36"/>
    </location>
</feature>
<dbReference type="EMBL" id="NHZQ01000447">
    <property type="protein sequence ID" value="PSK34574.1"/>
    <property type="molecule type" value="Genomic_DNA"/>
</dbReference>
<feature type="compositionally biased region" description="Polar residues" evidence="1">
    <location>
        <begin position="390"/>
        <end position="405"/>
    </location>
</feature>
<dbReference type="Proteomes" id="UP000243723">
    <property type="component" value="Unassembled WGS sequence"/>
</dbReference>
<name>A0A2P7YF53_9PEZI</name>
<dbReference type="GO" id="GO:0019901">
    <property type="term" value="F:protein kinase binding"/>
    <property type="evidence" value="ECO:0007669"/>
    <property type="project" value="InterPro"/>
</dbReference>
<dbReference type="PANTHER" id="PTHR15615:SF36">
    <property type="entry name" value="PHO85 CYCLIN-5"/>
    <property type="match status" value="1"/>
</dbReference>
<dbReference type="Gene3D" id="1.10.472.10">
    <property type="entry name" value="Cyclin-like"/>
    <property type="match status" value="1"/>
</dbReference>
<protein>
    <submittedName>
        <fullName evidence="2">G1/S-specific cyclin pas1</fullName>
    </submittedName>
</protein>
<dbReference type="GO" id="GO:0000307">
    <property type="term" value="C:cyclin-dependent protein kinase holoenzyme complex"/>
    <property type="evidence" value="ECO:0007669"/>
    <property type="project" value="TreeGrafter"/>
</dbReference>
<dbReference type="OrthoDB" id="286814at2759"/>
<organism evidence="2 3">
    <name type="scientific">Elsinoe australis</name>
    <dbReference type="NCBI Taxonomy" id="40998"/>
    <lineage>
        <taxon>Eukaryota</taxon>
        <taxon>Fungi</taxon>
        <taxon>Dikarya</taxon>
        <taxon>Ascomycota</taxon>
        <taxon>Pezizomycotina</taxon>
        <taxon>Dothideomycetes</taxon>
        <taxon>Dothideomycetidae</taxon>
        <taxon>Myriangiales</taxon>
        <taxon>Elsinoaceae</taxon>
        <taxon>Elsinoe</taxon>
    </lineage>
</organism>
<feature type="region of interest" description="Disordered" evidence="1">
    <location>
        <begin position="380"/>
        <end position="405"/>
    </location>
</feature>
<dbReference type="STRING" id="40998.A0A2P7YF53"/>
<evidence type="ECO:0000256" key="1">
    <source>
        <dbReference type="SAM" id="MobiDB-lite"/>
    </source>
</evidence>
<dbReference type="GO" id="GO:0016538">
    <property type="term" value="F:cyclin-dependent protein serine/threonine kinase regulator activity"/>
    <property type="evidence" value="ECO:0007669"/>
    <property type="project" value="TreeGrafter"/>
</dbReference>
<feature type="region of interest" description="Disordered" evidence="1">
    <location>
        <begin position="438"/>
        <end position="495"/>
    </location>
</feature>
<feature type="compositionally biased region" description="Polar residues" evidence="1">
    <location>
        <begin position="441"/>
        <end position="468"/>
    </location>
</feature>
<evidence type="ECO:0000313" key="2">
    <source>
        <dbReference type="EMBL" id="PSK34574.1"/>
    </source>
</evidence>
<accession>A0A2P7YF53</accession>
<feature type="region of interest" description="Disordered" evidence="1">
    <location>
        <begin position="91"/>
        <end position="116"/>
    </location>
</feature>
<sequence>MDVCVFDPSHGGYVSVQSQQKQDHITISRSPSPSTSNDDVFSITSEQSSQSSHGDSDEESYQAFERKVTCAEQSQPFCEFTKPDIPTQSFCQTSAVQHQHPRRSIPAATRPPPLPRQDERKVLFVNDLVDSATNLVSVIWPLSGSPTARDCNNRGVLPLRRYIEETLRRSRTSYSTLQVALYYLILIKDHVPRHDFTMEQPADCAALRAMQCGRRMFLAALILASKYLQDRNYSAKAWSKMSGLKTTEINSNERLFLSAVCWKLHIPDHIFKRWTDIVLRFTAPPSPPSPGVSVTYDSKNLWVQVIPLLTPELDDPGVLGLPMDSFNAAAFPSPVATPSPTPILATFPSIAISRTNTPSPNTVAPRFLGPKSEVLPPTPGLARQGPLPTPQMTPSSIAASTPAVSTCSSRRPSISMAMAQANLNMLCRITSDRLAGAALPQRSSSTRYPSVAPSTVSWSSPESMISDVTRSSRSSSISSISTSNSAPIRAQRGQASSRFGSATVINLDSSSTKKELFGTADQPIPILDDSEITASPDVTHFTIRAHGTIAPTNPITPLKLRESRKRCRSRPTSITDSELQEEVRALLAQQSVDAMDIDSDPKTASQRVPTCALRRAFANMRSACPFSATKAVQPPAMLRRGSGARIPVANGEGNKRVCSTTAAVPDVYMEVNGGVWQGLP</sequence>
<reference evidence="2 3" key="1">
    <citation type="submission" date="2017-05" db="EMBL/GenBank/DDBJ databases">
        <title>Draft genome sequence of Elsinoe australis.</title>
        <authorList>
            <person name="Cheng Q."/>
        </authorList>
    </citation>
    <scope>NUCLEOTIDE SEQUENCE [LARGE SCALE GENOMIC DNA]</scope>
    <source>
        <strain evidence="2 3">NL1</strain>
    </source>
</reference>
<dbReference type="Pfam" id="PF08613">
    <property type="entry name" value="Cyclin"/>
    <property type="match status" value="1"/>
</dbReference>
<dbReference type="GO" id="GO:0005634">
    <property type="term" value="C:nucleus"/>
    <property type="evidence" value="ECO:0007669"/>
    <property type="project" value="TreeGrafter"/>
</dbReference>
<proteinExistence type="predicted"/>
<dbReference type="PANTHER" id="PTHR15615">
    <property type="match status" value="1"/>
</dbReference>